<evidence type="ECO:0000256" key="3">
    <source>
        <dbReference type="ARBA" id="ARBA00012457"/>
    </source>
</evidence>
<dbReference type="SUPFAM" id="SSF53448">
    <property type="entry name" value="Nucleotide-diphospho-sugar transferases"/>
    <property type="match status" value="1"/>
</dbReference>
<dbReference type="FunFam" id="3.90.550.10:FF:000075">
    <property type="entry name" value="Probable UDP-N-acetylglucosamine pyrophosphorylase"/>
    <property type="match status" value="1"/>
</dbReference>
<evidence type="ECO:0000256" key="4">
    <source>
        <dbReference type="ARBA" id="ARBA00022679"/>
    </source>
</evidence>
<organism evidence="7 8">
    <name type="scientific">Aspergillus sclerotialis</name>
    <dbReference type="NCBI Taxonomy" id="2070753"/>
    <lineage>
        <taxon>Eukaryota</taxon>
        <taxon>Fungi</taxon>
        <taxon>Dikarya</taxon>
        <taxon>Ascomycota</taxon>
        <taxon>Pezizomycotina</taxon>
        <taxon>Eurotiomycetes</taxon>
        <taxon>Eurotiomycetidae</taxon>
        <taxon>Eurotiales</taxon>
        <taxon>Aspergillaceae</taxon>
        <taxon>Aspergillus</taxon>
        <taxon>Aspergillus subgen. Polypaecilum</taxon>
    </lineage>
</organism>
<comment type="similarity">
    <text evidence="2">Belongs to the UDPGP type 1 family.</text>
</comment>
<dbReference type="OrthoDB" id="532420at2759"/>
<comment type="pathway">
    <text evidence="1">Nucleotide-sugar biosynthesis; UDP-N-acetyl-alpha-D-glucosamine biosynthesis; UDP-N-acetyl-alpha-D-glucosamine from N-acetyl-alpha-D-glucosamine 1-phosphate: step 1/1.</text>
</comment>
<evidence type="ECO:0000256" key="6">
    <source>
        <dbReference type="ARBA" id="ARBA00048493"/>
    </source>
</evidence>
<dbReference type="PANTHER" id="PTHR11952">
    <property type="entry name" value="UDP- GLUCOSE PYROPHOSPHORYLASE"/>
    <property type="match status" value="1"/>
</dbReference>
<dbReference type="EMBL" id="MVGC01000379">
    <property type="protein sequence ID" value="RJE19693.1"/>
    <property type="molecule type" value="Genomic_DNA"/>
</dbReference>
<dbReference type="Proteomes" id="UP000266188">
    <property type="component" value="Unassembled WGS sequence"/>
</dbReference>
<dbReference type="AlphaFoldDB" id="A0A3A2ZBQ5"/>
<evidence type="ECO:0000256" key="1">
    <source>
        <dbReference type="ARBA" id="ARBA00005208"/>
    </source>
</evidence>
<gene>
    <name evidence="7" type="ORF">PHISCL_07968</name>
</gene>
<dbReference type="Pfam" id="PF01704">
    <property type="entry name" value="UDPGP"/>
    <property type="match status" value="1"/>
</dbReference>
<dbReference type="STRING" id="2070753.A0A3A2ZBQ5"/>
<comment type="catalytic activity">
    <reaction evidence="6">
        <text>N-acetyl-alpha-D-glucosamine 1-phosphate + UTP + H(+) = UDP-N-acetyl-alpha-D-glucosamine + diphosphate</text>
        <dbReference type="Rhea" id="RHEA:13509"/>
        <dbReference type="ChEBI" id="CHEBI:15378"/>
        <dbReference type="ChEBI" id="CHEBI:33019"/>
        <dbReference type="ChEBI" id="CHEBI:46398"/>
        <dbReference type="ChEBI" id="CHEBI:57705"/>
        <dbReference type="ChEBI" id="CHEBI:57776"/>
        <dbReference type="EC" id="2.7.7.23"/>
    </reaction>
</comment>
<protein>
    <recommendedName>
        <fullName evidence="3">UDP-N-acetylglucosamine diphosphorylase</fullName>
        <ecNumber evidence="3">2.7.7.23</ecNumber>
    </recommendedName>
</protein>
<dbReference type="InterPro" id="IPR039741">
    <property type="entry name" value="UDP-sugar_pyrophosphorylase"/>
</dbReference>
<dbReference type="InterPro" id="IPR002618">
    <property type="entry name" value="UDPGP_fam"/>
</dbReference>
<dbReference type="InterPro" id="IPR029044">
    <property type="entry name" value="Nucleotide-diphossugar_trans"/>
</dbReference>
<reference evidence="8" key="1">
    <citation type="submission" date="2017-02" db="EMBL/GenBank/DDBJ databases">
        <authorList>
            <person name="Tafer H."/>
            <person name="Lopandic K."/>
        </authorList>
    </citation>
    <scope>NUCLEOTIDE SEQUENCE [LARGE SCALE GENOMIC DNA]</scope>
    <source>
        <strain evidence="8">CBS 366.77</strain>
    </source>
</reference>
<dbReference type="PANTHER" id="PTHR11952:SF2">
    <property type="entry name" value="LD24639P"/>
    <property type="match status" value="1"/>
</dbReference>
<evidence type="ECO:0000256" key="5">
    <source>
        <dbReference type="ARBA" id="ARBA00022695"/>
    </source>
</evidence>
<keyword evidence="8" id="KW-1185">Reference proteome</keyword>
<evidence type="ECO:0000313" key="8">
    <source>
        <dbReference type="Proteomes" id="UP000266188"/>
    </source>
</evidence>
<comment type="caution">
    <text evidence="7">The sequence shown here is derived from an EMBL/GenBank/DDBJ whole genome shotgun (WGS) entry which is preliminary data.</text>
</comment>
<dbReference type="Gene3D" id="3.90.550.10">
    <property type="entry name" value="Spore Coat Polysaccharide Biosynthesis Protein SpsA, Chain A"/>
    <property type="match status" value="1"/>
</dbReference>
<keyword evidence="5" id="KW-0548">Nucleotidyltransferase</keyword>
<keyword evidence="4" id="KW-0808">Transferase</keyword>
<evidence type="ECO:0000313" key="7">
    <source>
        <dbReference type="EMBL" id="RJE19693.1"/>
    </source>
</evidence>
<dbReference type="EC" id="2.7.7.23" evidence="3"/>
<accession>A0A3A2ZBQ5</accession>
<dbReference type="CDD" id="cd04193">
    <property type="entry name" value="UDPGlcNAc_PPase"/>
    <property type="match status" value="1"/>
</dbReference>
<dbReference type="GO" id="GO:0006048">
    <property type="term" value="P:UDP-N-acetylglucosamine biosynthetic process"/>
    <property type="evidence" value="ECO:0007669"/>
    <property type="project" value="TreeGrafter"/>
</dbReference>
<name>A0A3A2ZBQ5_9EURO</name>
<sequence>MAAAVKQTVSNIMDKIHGTPEGTGLREPSLEEFQQLRQKYTDAGQGQVFAFVDELKPDEKTRLFHQLSDFDPNRISHLADVALNPPKSDETQASLEPLPDVALASILDSDPKDIQRWYDEGLKQVADNKVAVVLMAGGQGTRLGSSAPKGCFDIGLPSHKSLFQIQAERITKLQSLAQKVSGKEKSVIPWYVMTSGPTRKPTEEFFQQNNYFGLDKSNVFIFEQGVLPCISNEGKILMESKSKAAVAPDGNGGIYQALVTSGVREDMRKRGIQHIHAYCVDNCLVRVADPVFIGFASSLDVDIATKVVRKRDATESVGLILQKNGKPDVVEYSEIDKETAEARDPKQPDVLKFRAANIVNHYYSFRFLESIETWSHKLPHHVARKKIPCIDPETGDALKPEKPNGIKLEQFVFDVFPMTPLDKFASIEVRREDEFSPLKNAKGTGVDDADTSKRDVMKQGQRWIEKAGGIVVTEDESAGVEVSPLISYGGEGLEFLKGREMKAPAIIEKED</sequence>
<proteinExistence type="inferred from homology"/>
<evidence type="ECO:0000256" key="2">
    <source>
        <dbReference type="ARBA" id="ARBA00010401"/>
    </source>
</evidence>
<dbReference type="GO" id="GO:0003977">
    <property type="term" value="F:UDP-N-acetylglucosamine diphosphorylase activity"/>
    <property type="evidence" value="ECO:0007669"/>
    <property type="project" value="UniProtKB-EC"/>
</dbReference>